<dbReference type="PANTHER" id="PTHR42713">
    <property type="entry name" value="HISTIDINE KINASE-RELATED"/>
    <property type="match status" value="1"/>
</dbReference>
<dbReference type="InterPro" id="IPR001789">
    <property type="entry name" value="Sig_transdc_resp-reg_receiver"/>
</dbReference>
<dbReference type="SMART" id="SM00448">
    <property type="entry name" value="REC"/>
    <property type="match status" value="1"/>
</dbReference>
<evidence type="ECO:0000256" key="1">
    <source>
        <dbReference type="ARBA" id="ARBA00004496"/>
    </source>
</evidence>
<dbReference type="CDD" id="cd17536">
    <property type="entry name" value="REC_YesN-like"/>
    <property type="match status" value="1"/>
</dbReference>
<evidence type="ECO:0000256" key="9">
    <source>
        <dbReference type="SAM" id="Coils"/>
    </source>
</evidence>
<dbReference type="InterPro" id="IPR011006">
    <property type="entry name" value="CheY-like_superfamily"/>
</dbReference>
<feature type="domain" description="HTH araC/xylS-type" evidence="10">
    <location>
        <begin position="421"/>
        <end position="519"/>
    </location>
</feature>
<proteinExistence type="predicted"/>
<dbReference type="GO" id="GO:0003700">
    <property type="term" value="F:DNA-binding transcription factor activity"/>
    <property type="evidence" value="ECO:0007669"/>
    <property type="project" value="InterPro"/>
</dbReference>
<keyword evidence="2" id="KW-0963">Cytoplasm</keyword>
<evidence type="ECO:0000256" key="3">
    <source>
        <dbReference type="ARBA" id="ARBA00022553"/>
    </source>
</evidence>
<dbReference type="SUPFAM" id="SSF46689">
    <property type="entry name" value="Homeodomain-like"/>
    <property type="match status" value="2"/>
</dbReference>
<keyword evidence="7" id="KW-0804">Transcription</keyword>
<reference evidence="12 13" key="1">
    <citation type="submission" date="2019-03" db="EMBL/GenBank/DDBJ databases">
        <title>Genomic Encyclopedia of Type Strains, Phase IV (KMG-IV): sequencing the most valuable type-strain genomes for metagenomic binning, comparative biology and taxonomic classification.</title>
        <authorList>
            <person name="Goeker M."/>
        </authorList>
    </citation>
    <scope>NUCLEOTIDE SEQUENCE [LARGE SCALE GENOMIC DNA]</scope>
    <source>
        <strain evidence="12 13">LX-B</strain>
    </source>
</reference>
<accession>A0A4R1QUY2</accession>
<dbReference type="GO" id="GO:0000160">
    <property type="term" value="P:phosphorelay signal transduction system"/>
    <property type="evidence" value="ECO:0007669"/>
    <property type="project" value="UniProtKB-KW"/>
</dbReference>
<keyword evidence="9" id="KW-0175">Coiled coil</keyword>
<evidence type="ECO:0000256" key="7">
    <source>
        <dbReference type="ARBA" id="ARBA00023163"/>
    </source>
</evidence>
<evidence type="ECO:0000313" key="12">
    <source>
        <dbReference type="EMBL" id="TCL54754.1"/>
    </source>
</evidence>
<dbReference type="Pfam" id="PF12833">
    <property type="entry name" value="HTH_18"/>
    <property type="match status" value="1"/>
</dbReference>
<evidence type="ECO:0000256" key="6">
    <source>
        <dbReference type="ARBA" id="ARBA00023125"/>
    </source>
</evidence>
<dbReference type="PANTHER" id="PTHR42713:SF3">
    <property type="entry name" value="TRANSCRIPTIONAL REGULATORY PROTEIN HPTR"/>
    <property type="match status" value="1"/>
</dbReference>
<dbReference type="Proteomes" id="UP000295008">
    <property type="component" value="Unassembled WGS sequence"/>
</dbReference>
<dbReference type="SUPFAM" id="SSF52172">
    <property type="entry name" value="CheY-like"/>
    <property type="match status" value="1"/>
</dbReference>
<feature type="coiled-coil region" evidence="9">
    <location>
        <begin position="113"/>
        <end position="143"/>
    </location>
</feature>
<dbReference type="AlphaFoldDB" id="A0A4R1QUY2"/>
<dbReference type="SMART" id="SM00342">
    <property type="entry name" value="HTH_ARAC"/>
    <property type="match status" value="1"/>
</dbReference>
<evidence type="ECO:0000256" key="4">
    <source>
        <dbReference type="ARBA" id="ARBA00023012"/>
    </source>
</evidence>
<evidence type="ECO:0000259" key="11">
    <source>
        <dbReference type="PROSITE" id="PS50110"/>
    </source>
</evidence>
<keyword evidence="3 8" id="KW-0597">Phosphoprotein</keyword>
<dbReference type="EMBL" id="SLUN01000060">
    <property type="protein sequence ID" value="TCL54754.1"/>
    <property type="molecule type" value="Genomic_DNA"/>
</dbReference>
<dbReference type="InterPro" id="IPR020449">
    <property type="entry name" value="Tscrpt_reg_AraC-type_HTH"/>
</dbReference>
<comment type="subcellular location">
    <subcellularLocation>
        <location evidence="1">Cytoplasm</location>
    </subcellularLocation>
</comment>
<dbReference type="PRINTS" id="PR00032">
    <property type="entry name" value="HTHARAC"/>
</dbReference>
<dbReference type="GO" id="GO:0005737">
    <property type="term" value="C:cytoplasm"/>
    <property type="evidence" value="ECO:0007669"/>
    <property type="project" value="UniProtKB-SubCell"/>
</dbReference>
<name>A0A4R1QUY2_HYDET</name>
<keyword evidence="4" id="KW-0902">Two-component regulatory system</keyword>
<evidence type="ECO:0000313" key="13">
    <source>
        <dbReference type="Proteomes" id="UP000295008"/>
    </source>
</evidence>
<evidence type="ECO:0000256" key="8">
    <source>
        <dbReference type="PROSITE-ProRule" id="PRU00169"/>
    </source>
</evidence>
<dbReference type="Gene3D" id="3.40.50.2300">
    <property type="match status" value="1"/>
</dbReference>
<feature type="modified residue" description="4-aspartylphosphate" evidence="8">
    <location>
        <position position="55"/>
    </location>
</feature>
<feature type="domain" description="Response regulatory" evidence="11">
    <location>
        <begin position="3"/>
        <end position="120"/>
    </location>
</feature>
<keyword evidence="6" id="KW-0238">DNA-binding</keyword>
<dbReference type="GO" id="GO:0043565">
    <property type="term" value="F:sequence-specific DNA binding"/>
    <property type="evidence" value="ECO:0007669"/>
    <property type="project" value="InterPro"/>
</dbReference>
<dbReference type="Pfam" id="PF00072">
    <property type="entry name" value="Response_reg"/>
    <property type="match status" value="1"/>
</dbReference>
<dbReference type="Gene3D" id="1.10.10.60">
    <property type="entry name" value="Homeodomain-like"/>
    <property type="match status" value="2"/>
</dbReference>
<keyword evidence="13" id="KW-1185">Reference proteome</keyword>
<comment type="caution">
    <text evidence="12">The sequence shown here is derived from an EMBL/GenBank/DDBJ whole genome shotgun (WGS) entry which is preliminary data.</text>
</comment>
<organism evidence="12 13">
    <name type="scientific">Hydrogenispora ethanolica</name>
    <dbReference type="NCBI Taxonomy" id="1082276"/>
    <lineage>
        <taxon>Bacteria</taxon>
        <taxon>Bacillati</taxon>
        <taxon>Bacillota</taxon>
        <taxon>Hydrogenispora</taxon>
    </lineage>
</organism>
<dbReference type="OrthoDB" id="324626at2"/>
<sequence>MYRLMIVDDEPIVLKAISHVVETSCQEMEIVGRTGSGMEAVALALREKPDILMIDIELTGLNGLDAAAEIKKALPDLLIVIISAYDNFQYAKQGITLGVMDYLLKPVARDDIIAILGAAARRLEEQRSKAREQLELKDRLSKMKPFLEEDLFFTLLYPGTGRHSLGDYPQLLDLHFAHGQAIEVSGPDSGRLTEGFERYKQLIRNQLAGVRNLLFGPVIGRTSLLLLGYDNLPPDPPSQWRQIQQRFQSELDFSATIILGRILPGFDGMVQSFQELRRLAWQHDSRPGGVYRIEELPPSGRQELSVLYQDEQEFFEAMKQGQGELAQLIFGDLHRLATAVLGSDLPSLKDYFRGIIAVLRWIFYENAPAGAKQCWDGQEALRQINRSGAPAEIGVVFDGIIRELTHLIAGGAFPEKNPEIRAAVAFMEQNYHRDLTLPDIAAAVAISPGYLTKLFKEYRNQTVMDLLERIRIEQGLKLLKETALSIKEIAGRVGYRDPNYFSKVFKKVTNASPTEIRHEQTEARS</sequence>
<gene>
    <name evidence="12" type="ORF">EDC14_106013</name>
</gene>
<dbReference type="InterPro" id="IPR009057">
    <property type="entry name" value="Homeodomain-like_sf"/>
</dbReference>
<evidence type="ECO:0000259" key="10">
    <source>
        <dbReference type="PROSITE" id="PS01124"/>
    </source>
</evidence>
<dbReference type="PROSITE" id="PS50110">
    <property type="entry name" value="RESPONSE_REGULATORY"/>
    <property type="match status" value="1"/>
</dbReference>
<protein>
    <submittedName>
        <fullName evidence="12">Helix-turn-helix protein</fullName>
    </submittedName>
</protein>
<dbReference type="RefSeq" id="WP_132017942.1">
    <property type="nucleotide sequence ID" value="NZ_SLUN01000060.1"/>
</dbReference>
<dbReference type="InterPro" id="IPR051552">
    <property type="entry name" value="HptR"/>
</dbReference>
<dbReference type="PROSITE" id="PS01124">
    <property type="entry name" value="HTH_ARAC_FAMILY_2"/>
    <property type="match status" value="1"/>
</dbReference>
<keyword evidence="5" id="KW-0805">Transcription regulation</keyword>
<evidence type="ECO:0000256" key="2">
    <source>
        <dbReference type="ARBA" id="ARBA00022490"/>
    </source>
</evidence>
<evidence type="ECO:0000256" key="5">
    <source>
        <dbReference type="ARBA" id="ARBA00023015"/>
    </source>
</evidence>
<dbReference type="InterPro" id="IPR018060">
    <property type="entry name" value="HTH_AraC"/>
</dbReference>